<keyword evidence="1" id="KW-1133">Transmembrane helix</keyword>
<sequence length="112" mass="12770">MAREEDARSRRVPGEPEYGLIDWETFPEASAEPVVRKGRRPEGRNQRAFILIVVVGFILTAAIAAGSLGAAFLEPEQWRRPAPEVKEVRMWAFFTAGPIIGYFFAFHQDHRR</sequence>
<reference evidence="2 3" key="1">
    <citation type="submission" date="2018-11" db="EMBL/GenBank/DDBJ databases">
        <title>Sequencing the genomes of 1000 actinobacteria strains.</title>
        <authorList>
            <person name="Klenk H.-P."/>
        </authorList>
    </citation>
    <scope>NUCLEOTIDE SEQUENCE [LARGE SCALE GENOMIC DNA]</scope>
    <source>
        <strain evidence="2 3">DSM 44254</strain>
    </source>
</reference>
<keyword evidence="3" id="KW-1185">Reference proteome</keyword>
<name>A0A3N1D8A2_9ACTN</name>
<protein>
    <submittedName>
        <fullName evidence="2">Uncharacterized protein</fullName>
    </submittedName>
</protein>
<gene>
    <name evidence="2" type="ORF">EDD29_7404</name>
</gene>
<dbReference type="EMBL" id="RJKE01000001">
    <property type="protein sequence ID" value="ROO89699.1"/>
    <property type="molecule type" value="Genomic_DNA"/>
</dbReference>
<evidence type="ECO:0000313" key="2">
    <source>
        <dbReference type="EMBL" id="ROO89699.1"/>
    </source>
</evidence>
<dbReference type="AlphaFoldDB" id="A0A3N1D8A2"/>
<dbReference type="Proteomes" id="UP000272400">
    <property type="component" value="Unassembled WGS sequence"/>
</dbReference>
<proteinExistence type="predicted"/>
<keyword evidence="1" id="KW-0472">Membrane</keyword>
<organism evidence="2 3">
    <name type="scientific">Actinocorallia herbida</name>
    <dbReference type="NCBI Taxonomy" id="58109"/>
    <lineage>
        <taxon>Bacteria</taxon>
        <taxon>Bacillati</taxon>
        <taxon>Actinomycetota</taxon>
        <taxon>Actinomycetes</taxon>
        <taxon>Streptosporangiales</taxon>
        <taxon>Thermomonosporaceae</taxon>
        <taxon>Actinocorallia</taxon>
    </lineage>
</organism>
<comment type="caution">
    <text evidence="2">The sequence shown here is derived from an EMBL/GenBank/DDBJ whole genome shotgun (WGS) entry which is preliminary data.</text>
</comment>
<feature type="transmembrane region" description="Helical" evidence="1">
    <location>
        <begin position="88"/>
        <end position="106"/>
    </location>
</feature>
<accession>A0A3N1D8A2</accession>
<evidence type="ECO:0000256" key="1">
    <source>
        <dbReference type="SAM" id="Phobius"/>
    </source>
</evidence>
<evidence type="ECO:0000313" key="3">
    <source>
        <dbReference type="Proteomes" id="UP000272400"/>
    </source>
</evidence>
<keyword evidence="1" id="KW-0812">Transmembrane</keyword>
<feature type="transmembrane region" description="Helical" evidence="1">
    <location>
        <begin position="48"/>
        <end position="73"/>
    </location>
</feature>